<sequence length="180" mass="21360">MKRLPLLFLILGLAACASHPPLETVERVDLDRYMGQWYVIANIPYFGERGNLAGRAIYRPREDGRMDDIYLYKEDRLDEEDQRMEGIAWVVDETSQARWKVRFYWPFTFDYYIVELDPDYQWVIVGHPSRDYAWIMAREARLPDGLYEELLGRLDEHGFDSSQLRKVVQYPDQLGQPGFQ</sequence>
<comment type="subcellular location">
    <subcellularLocation>
        <location evidence="2">Cell outer membrane</location>
    </subcellularLocation>
</comment>
<comment type="similarity">
    <text evidence="1 2">Belongs to the calycin superfamily. Lipocalin family.</text>
</comment>
<dbReference type="RefSeq" id="WP_049726832.1">
    <property type="nucleotide sequence ID" value="NZ_CP012154.1"/>
</dbReference>
<dbReference type="Pfam" id="PF08212">
    <property type="entry name" value="Lipocalin_2"/>
    <property type="match status" value="1"/>
</dbReference>
<comment type="function">
    <text evidence="2">Involved in the storage or transport of lipids necessary for membrane maintenance under stressful conditions. Displays a binding preference for lysophospholipids.</text>
</comment>
<dbReference type="PANTHER" id="PTHR10612:SF34">
    <property type="entry name" value="APOLIPOPROTEIN D"/>
    <property type="match status" value="1"/>
</dbReference>
<dbReference type="EMBL" id="CP012154">
    <property type="protein sequence ID" value="AKS43339.1"/>
    <property type="molecule type" value="Genomic_DNA"/>
</dbReference>
<protein>
    <recommendedName>
        <fullName evidence="2">Outer membrane lipoprotein Blc</fullName>
    </recommendedName>
</protein>
<dbReference type="InterPro" id="IPR022271">
    <property type="entry name" value="Lipocalin_ApoD"/>
</dbReference>
<dbReference type="GO" id="GO:0009279">
    <property type="term" value="C:cell outer membrane"/>
    <property type="evidence" value="ECO:0007669"/>
    <property type="project" value="UniProtKB-SubCell"/>
</dbReference>
<evidence type="ECO:0000313" key="4">
    <source>
        <dbReference type="Proteomes" id="UP000066624"/>
    </source>
</evidence>
<dbReference type="PANTHER" id="PTHR10612">
    <property type="entry name" value="APOLIPOPROTEIN D"/>
    <property type="match status" value="1"/>
</dbReference>
<keyword evidence="2" id="KW-0732">Signal</keyword>
<dbReference type="InterPro" id="IPR012674">
    <property type="entry name" value="Calycin"/>
</dbReference>
<organism evidence="3 4">
    <name type="scientific">Wenzhouxiangella marina</name>
    <dbReference type="NCBI Taxonomy" id="1579979"/>
    <lineage>
        <taxon>Bacteria</taxon>
        <taxon>Pseudomonadati</taxon>
        <taxon>Pseudomonadota</taxon>
        <taxon>Gammaproteobacteria</taxon>
        <taxon>Chromatiales</taxon>
        <taxon>Wenzhouxiangellaceae</taxon>
        <taxon>Wenzhouxiangella</taxon>
    </lineage>
</organism>
<dbReference type="Gene3D" id="2.40.128.20">
    <property type="match status" value="1"/>
</dbReference>
<dbReference type="InterPro" id="IPR022272">
    <property type="entry name" value="Lipocalin_CS"/>
</dbReference>
<feature type="chain" id="PRO_5041747323" description="Outer membrane lipoprotein Blc" evidence="2">
    <location>
        <begin position="18"/>
        <end position="180"/>
    </location>
</feature>
<dbReference type="PROSITE" id="PS00213">
    <property type="entry name" value="LIPOCALIN"/>
    <property type="match status" value="1"/>
</dbReference>
<dbReference type="GO" id="GO:0008289">
    <property type="term" value="F:lipid binding"/>
    <property type="evidence" value="ECO:0007669"/>
    <property type="project" value="UniProtKB-UniRule"/>
</dbReference>
<dbReference type="PROSITE" id="PS51257">
    <property type="entry name" value="PROKAR_LIPOPROTEIN"/>
    <property type="match status" value="1"/>
</dbReference>
<feature type="signal peptide" evidence="2">
    <location>
        <begin position="1"/>
        <end position="17"/>
    </location>
</feature>
<dbReference type="SUPFAM" id="SSF50814">
    <property type="entry name" value="Lipocalins"/>
    <property type="match status" value="1"/>
</dbReference>
<keyword evidence="2" id="KW-0449">Lipoprotein</keyword>
<comment type="subunit">
    <text evidence="2">Homodimer.</text>
</comment>
<dbReference type="PIRSF" id="PIRSF036893">
    <property type="entry name" value="Lipocalin_ApoD"/>
    <property type="match status" value="1"/>
</dbReference>
<accession>A0A0K0Y074</accession>
<dbReference type="OrthoDB" id="9793905at2"/>
<proteinExistence type="inferred from homology"/>
<name>A0A0K0Y074_9GAMM</name>
<keyword evidence="4" id="KW-1185">Reference proteome</keyword>
<dbReference type="PRINTS" id="PR01171">
    <property type="entry name" value="BCTLIPOCALIN"/>
</dbReference>
<evidence type="ECO:0000256" key="1">
    <source>
        <dbReference type="ARBA" id="ARBA00006889"/>
    </source>
</evidence>
<keyword evidence="2" id="KW-0472">Membrane</keyword>
<dbReference type="STRING" id="1579979.WM2015_2986"/>
<dbReference type="AlphaFoldDB" id="A0A0K0Y074"/>
<evidence type="ECO:0000256" key="2">
    <source>
        <dbReference type="PIRNR" id="PIRNR036893"/>
    </source>
</evidence>
<dbReference type="GO" id="GO:0006950">
    <property type="term" value="P:response to stress"/>
    <property type="evidence" value="ECO:0007669"/>
    <property type="project" value="UniProtKB-ARBA"/>
</dbReference>
<gene>
    <name evidence="3" type="ORF">WM2015_2986</name>
</gene>
<dbReference type="KEGG" id="wma:WM2015_2986"/>
<dbReference type="Proteomes" id="UP000066624">
    <property type="component" value="Chromosome"/>
</dbReference>
<evidence type="ECO:0000313" key="3">
    <source>
        <dbReference type="EMBL" id="AKS43339.1"/>
    </source>
</evidence>
<keyword evidence="2" id="KW-0998">Cell outer membrane</keyword>
<dbReference type="InterPro" id="IPR000566">
    <property type="entry name" value="Lipocln_cytosolic_FA-bd_dom"/>
</dbReference>
<dbReference type="InterPro" id="IPR047202">
    <property type="entry name" value="Lipocalin_Blc-like_dom"/>
</dbReference>
<reference evidence="3 4" key="1">
    <citation type="submission" date="2015-07" db="EMBL/GenBank/DDBJ databases">
        <authorList>
            <person name="Noorani M."/>
        </authorList>
    </citation>
    <scope>NUCLEOTIDE SEQUENCE [LARGE SCALE GENOMIC DNA]</scope>
    <source>
        <strain evidence="3 4">KCTC 42284</strain>
    </source>
</reference>
<dbReference type="CDD" id="cd19438">
    <property type="entry name" value="lipocalin_Blc-like"/>
    <property type="match status" value="1"/>
</dbReference>
<keyword evidence="2" id="KW-0446">Lipid-binding</keyword>
<dbReference type="InterPro" id="IPR002446">
    <property type="entry name" value="Lipocalin_bac"/>
</dbReference>